<dbReference type="EMBL" id="DXCM01000077">
    <property type="protein sequence ID" value="HIY93336.1"/>
    <property type="molecule type" value="Genomic_DNA"/>
</dbReference>
<keyword evidence="1" id="KW-0472">Membrane</keyword>
<dbReference type="Proteomes" id="UP000824013">
    <property type="component" value="Unassembled WGS sequence"/>
</dbReference>
<evidence type="ECO:0000256" key="1">
    <source>
        <dbReference type="SAM" id="Phobius"/>
    </source>
</evidence>
<reference evidence="2" key="1">
    <citation type="journal article" date="2021" name="PeerJ">
        <title>Extensive microbial diversity within the chicken gut microbiome revealed by metagenomics and culture.</title>
        <authorList>
            <person name="Gilroy R."/>
            <person name="Ravi A."/>
            <person name="Getino M."/>
            <person name="Pursley I."/>
            <person name="Horton D.L."/>
            <person name="Alikhan N.F."/>
            <person name="Baker D."/>
            <person name="Gharbi K."/>
            <person name="Hall N."/>
            <person name="Watson M."/>
            <person name="Adriaenssens E.M."/>
            <person name="Foster-Nyarko E."/>
            <person name="Jarju S."/>
            <person name="Secka A."/>
            <person name="Antonio M."/>
            <person name="Oren A."/>
            <person name="Chaudhuri R.R."/>
            <person name="La Ragione R."/>
            <person name="Hildebrand F."/>
            <person name="Pallen M.J."/>
        </authorList>
    </citation>
    <scope>NUCLEOTIDE SEQUENCE</scope>
    <source>
        <strain evidence="2">3204</strain>
    </source>
</reference>
<proteinExistence type="predicted"/>
<evidence type="ECO:0000313" key="2">
    <source>
        <dbReference type="EMBL" id="HIY93336.1"/>
    </source>
</evidence>
<keyword evidence="1" id="KW-0812">Transmembrane</keyword>
<dbReference type="AlphaFoldDB" id="A0A9D1ZN94"/>
<sequence length="197" mass="22043">MIKFGKRVNYRPLIISLVLGLFPGLIFAMVGFGKIPSILVGIGIFLVFFVGYYFRILPVLFNYWEVGNGYVQYINLNKTSARFKALLLPFSVHMKTIDFNSIKSATIKGDLSKLEQEPMAIPYSGYLAVITAVLSIIHNPVDITFELTDGTSITVGAARDMVYGKDKAIKKLEKMLNQMSDAKIQVIDQTDHKVKLV</sequence>
<name>A0A9D1ZN94_9LACO</name>
<evidence type="ECO:0000313" key="3">
    <source>
        <dbReference type="Proteomes" id="UP000824013"/>
    </source>
</evidence>
<feature type="transmembrane region" description="Helical" evidence="1">
    <location>
        <begin position="38"/>
        <end position="54"/>
    </location>
</feature>
<reference evidence="2" key="2">
    <citation type="submission" date="2021-04" db="EMBL/GenBank/DDBJ databases">
        <authorList>
            <person name="Gilroy R."/>
        </authorList>
    </citation>
    <scope>NUCLEOTIDE SEQUENCE</scope>
    <source>
        <strain evidence="2">3204</strain>
    </source>
</reference>
<organism evidence="2 3">
    <name type="scientific">Candidatus Companilactobacillus pullicola</name>
    <dbReference type="NCBI Taxonomy" id="2838523"/>
    <lineage>
        <taxon>Bacteria</taxon>
        <taxon>Bacillati</taxon>
        <taxon>Bacillota</taxon>
        <taxon>Bacilli</taxon>
        <taxon>Lactobacillales</taxon>
        <taxon>Lactobacillaceae</taxon>
        <taxon>Companilactobacillus</taxon>
    </lineage>
</organism>
<accession>A0A9D1ZN94</accession>
<feature type="transmembrane region" description="Helical" evidence="1">
    <location>
        <begin position="12"/>
        <end position="32"/>
    </location>
</feature>
<protein>
    <submittedName>
        <fullName evidence="2">Uncharacterized protein</fullName>
    </submittedName>
</protein>
<comment type="caution">
    <text evidence="2">The sequence shown here is derived from an EMBL/GenBank/DDBJ whole genome shotgun (WGS) entry which is preliminary data.</text>
</comment>
<gene>
    <name evidence="2" type="ORF">H9820_10395</name>
</gene>
<keyword evidence="1" id="KW-1133">Transmembrane helix</keyword>